<reference evidence="2" key="1">
    <citation type="journal article" date="2023" name="Plant J.">
        <title>Genome sequences and population genomics provide insights into the demographic history, inbreeding, and mutation load of two 'living fossil' tree species of Dipteronia.</title>
        <authorList>
            <person name="Feng Y."/>
            <person name="Comes H.P."/>
            <person name="Chen J."/>
            <person name="Zhu S."/>
            <person name="Lu R."/>
            <person name="Zhang X."/>
            <person name="Li P."/>
            <person name="Qiu J."/>
            <person name="Olsen K.M."/>
            <person name="Qiu Y."/>
        </authorList>
    </citation>
    <scope>NUCLEOTIDE SEQUENCE</scope>
    <source>
        <strain evidence="2">NBL</strain>
    </source>
</reference>
<dbReference type="Gene3D" id="3.40.50.300">
    <property type="entry name" value="P-loop containing nucleotide triphosphate hydrolases"/>
    <property type="match status" value="1"/>
</dbReference>
<dbReference type="InterPro" id="IPR044974">
    <property type="entry name" value="Disease_R_plants"/>
</dbReference>
<evidence type="ECO:0000313" key="2">
    <source>
        <dbReference type="EMBL" id="KAK3172221.1"/>
    </source>
</evidence>
<comment type="caution">
    <text evidence="2">The sequence shown here is derived from an EMBL/GenBank/DDBJ whole genome shotgun (WGS) entry which is preliminary data.</text>
</comment>
<dbReference type="GO" id="GO:0043531">
    <property type="term" value="F:ADP binding"/>
    <property type="evidence" value="ECO:0007669"/>
    <property type="project" value="InterPro"/>
</dbReference>
<gene>
    <name evidence="2" type="ORF">Dsin_032946</name>
</gene>
<feature type="domain" description="NB-ARC" evidence="1">
    <location>
        <begin position="14"/>
        <end position="145"/>
    </location>
</feature>
<evidence type="ECO:0000259" key="1">
    <source>
        <dbReference type="Pfam" id="PF00931"/>
    </source>
</evidence>
<keyword evidence="3" id="KW-1185">Reference proteome</keyword>
<proteinExistence type="predicted"/>
<organism evidence="2 3">
    <name type="scientific">Dipteronia sinensis</name>
    <dbReference type="NCBI Taxonomy" id="43782"/>
    <lineage>
        <taxon>Eukaryota</taxon>
        <taxon>Viridiplantae</taxon>
        <taxon>Streptophyta</taxon>
        <taxon>Embryophyta</taxon>
        <taxon>Tracheophyta</taxon>
        <taxon>Spermatophyta</taxon>
        <taxon>Magnoliopsida</taxon>
        <taxon>eudicotyledons</taxon>
        <taxon>Gunneridae</taxon>
        <taxon>Pentapetalae</taxon>
        <taxon>rosids</taxon>
        <taxon>malvids</taxon>
        <taxon>Sapindales</taxon>
        <taxon>Sapindaceae</taxon>
        <taxon>Hippocastanoideae</taxon>
        <taxon>Acereae</taxon>
        <taxon>Dipteronia</taxon>
    </lineage>
</organism>
<evidence type="ECO:0000313" key="3">
    <source>
        <dbReference type="Proteomes" id="UP001281410"/>
    </source>
</evidence>
<dbReference type="InterPro" id="IPR027417">
    <property type="entry name" value="P-loop_NTPase"/>
</dbReference>
<dbReference type="EMBL" id="JANJYJ010000672">
    <property type="protein sequence ID" value="KAK3172221.1"/>
    <property type="molecule type" value="Genomic_DNA"/>
</dbReference>
<dbReference type="Pfam" id="PF00931">
    <property type="entry name" value="NB-ARC"/>
    <property type="match status" value="1"/>
</dbReference>
<dbReference type="AlphaFoldDB" id="A0AAD9Z793"/>
<dbReference type="SUPFAM" id="SSF52540">
    <property type="entry name" value="P-loop containing nucleoside triphosphate hydrolases"/>
    <property type="match status" value="1"/>
</dbReference>
<name>A0AAD9Z793_9ROSI</name>
<sequence length="146" mass="16405">MSPSYDKDLVGIHSEIEQIENWLQKGDVHSVGIWGIGGIGKTTLAQAVSRKISCQFDRYCFTGSIRSEKSRDWGLSSLRKSLLSTLLDDERAHMGTFTENRLRLMKVLIIFDDVTEFDQINSLIGDLDCLAPGSRIIVTSRDKQVL</sequence>
<dbReference type="PANTHER" id="PTHR11017:SF570">
    <property type="entry name" value="DISEASE RESISTANCE PROTEIN (TIR-NBS CLASS)-RELATED"/>
    <property type="match status" value="1"/>
</dbReference>
<dbReference type="InterPro" id="IPR002182">
    <property type="entry name" value="NB-ARC"/>
</dbReference>
<accession>A0AAD9Z793</accession>
<protein>
    <recommendedName>
        <fullName evidence="1">NB-ARC domain-containing protein</fullName>
    </recommendedName>
</protein>
<dbReference type="PRINTS" id="PR00364">
    <property type="entry name" value="DISEASERSIST"/>
</dbReference>
<dbReference type="Proteomes" id="UP001281410">
    <property type="component" value="Unassembled WGS sequence"/>
</dbReference>
<dbReference type="GO" id="GO:0006952">
    <property type="term" value="P:defense response"/>
    <property type="evidence" value="ECO:0007669"/>
    <property type="project" value="InterPro"/>
</dbReference>
<dbReference type="PANTHER" id="PTHR11017">
    <property type="entry name" value="LEUCINE-RICH REPEAT-CONTAINING PROTEIN"/>
    <property type="match status" value="1"/>
</dbReference>